<organism evidence="1">
    <name type="scientific">Streptomyces sp. NBC_00008</name>
    <dbReference type="NCBI Taxonomy" id="2903610"/>
    <lineage>
        <taxon>Bacteria</taxon>
        <taxon>Bacillati</taxon>
        <taxon>Actinomycetota</taxon>
        <taxon>Actinomycetes</taxon>
        <taxon>Kitasatosporales</taxon>
        <taxon>Streptomycetaceae</taxon>
        <taxon>Streptomyces</taxon>
    </lineage>
</organism>
<proteinExistence type="predicted"/>
<reference evidence="1" key="1">
    <citation type="submission" date="2022-10" db="EMBL/GenBank/DDBJ databases">
        <title>The complete genomes of actinobacterial strains from the NBC collection.</title>
        <authorList>
            <person name="Joergensen T.S."/>
            <person name="Alvarez Arevalo M."/>
            <person name="Sterndorff E.B."/>
            <person name="Faurdal D."/>
            <person name="Vuksanovic O."/>
            <person name="Mourched A.-S."/>
            <person name="Charusanti P."/>
            <person name="Shaw S."/>
            <person name="Blin K."/>
            <person name="Weber T."/>
        </authorList>
    </citation>
    <scope>NUCLEOTIDE SEQUENCE</scope>
    <source>
        <strain evidence="1">NBC_00008</strain>
    </source>
</reference>
<dbReference type="AlphaFoldDB" id="A0AAU2VM42"/>
<gene>
    <name evidence="1" type="ORF">OG398_07835</name>
</gene>
<dbReference type="EMBL" id="CP108313">
    <property type="protein sequence ID" value="WTW68183.1"/>
    <property type="molecule type" value="Genomic_DNA"/>
</dbReference>
<protein>
    <submittedName>
        <fullName evidence="1">DUF6084 family protein</fullName>
    </submittedName>
</protein>
<dbReference type="Pfam" id="PF19562">
    <property type="entry name" value="DUF6084"/>
    <property type="match status" value="1"/>
</dbReference>
<name>A0AAU2VM42_9ACTN</name>
<evidence type="ECO:0000313" key="1">
    <source>
        <dbReference type="EMBL" id="WTW68183.1"/>
    </source>
</evidence>
<accession>A0AAU2VM42</accession>
<sequence length="227" mass="25554">MNDFAFSVLDIFAEPYAASPQLTAKLRIEERTGRRIHAVALHCQVRIEPQRRHYDDAEQSGLHALFGGRERWTDTLKPFQWMSCDTTVQGFSGTTEADLALPCTYDFDVIGSRYLHALGEGSVPLALMFSGTVFTRGSKGFGVEQVPWDCEARYAMPVEVWRRMVAAHFPNTGWIRLDHEVLARFADFRARRGLISWDETVQALLAGHDEVGPVGAEPQCLDEVVPR</sequence>
<dbReference type="InterPro" id="IPR045730">
    <property type="entry name" value="DUF6084"/>
</dbReference>